<dbReference type="OrthoDB" id="3800625at2759"/>
<dbReference type="EMBL" id="ML996202">
    <property type="protein sequence ID" value="KAF2731150.1"/>
    <property type="molecule type" value="Genomic_DNA"/>
</dbReference>
<keyword evidence="2" id="KW-1185">Reference proteome</keyword>
<dbReference type="Proteomes" id="UP000799444">
    <property type="component" value="Unassembled WGS sequence"/>
</dbReference>
<gene>
    <name evidence="1" type="ORF">EJ04DRAFT_514811</name>
</gene>
<accession>A0A9P4QRI2</accession>
<dbReference type="AlphaFoldDB" id="A0A9P4QRI2"/>
<reference evidence="1" key="1">
    <citation type="journal article" date="2020" name="Stud. Mycol.">
        <title>101 Dothideomycetes genomes: a test case for predicting lifestyles and emergence of pathogens.</title>
        <authorList>
            <person name="Haridas S."/>
            <person name="Albert R."/>
            <person name="Binder M."/>
            <person name="Bloem J."/>
            <person name="Labutti K."/>
            <person name="Salamov A."/>
            <person name="Andreopoulos B."/>
            <person name="Baker S."/>
            <person name="Barry K."/>
            <person name="Bills G."/>
            <person name="Bluhm B."/>
            <person name="Cannon C."/>
            <person name="Castanera R."/>
            <person name="Culley D."/>
            <person name="Daum C."/>
            <person name="Ezra D."/>
            <person name="Gonzalez J."/>
            <person name="Henrissat B."/>
            <person name="Kuo A."/>
            <person name="Liang C."/>
            <person name="Lipzen A."/>
            <person name="Lutzoni F."/>
            <person name="Magnuson J."/>
            <person name="Mondo S."/>
            <person name="Nolan M."/>
            <person name="Ohm R."/>
            <person name="Pangilinan J."/>
            <person name="Park H.-J."/>
            <person name="Ramirez L."/>
            <person name="Alfaro M."/>
            <person name="Sun H."/>
            <person name="Tritt A."/>
            <person name="Yoshinaga Y."/>
            <person name="Zwiers L.-H."/>
            <person name="Turgeon B."/>
            <person name="Goodwin S."/>
            <person name="Spatafora J."/>
            <person name="Crous P."/>
            <person name="Grigoriev I."/>
        </authorList>
    </citation>
    <scope>NUCLEOTIDE SEQUENCE</scope>
    <source>
        <strain evidence="1">CBS 125425</strain>
    </source>
</reference>
<organism evidence="1 2">
    <name type="scientific">Polyplosphaeria fusca</name>
    <dbReference type="NCBI Taxonomy" id="682080"/>
    <lineage>
        <taxon>Eukaryota</taxon>
        <taxon>Fungi</taxon>
        <taxon>Dikarya</taxon>
        <taxon>Ascomycota</taxon>
        <taxon>Pezizomycotina</taxon>
        <taxon>Dothideomycetes</taxon>
        <taxon>Pleosporomycetidae</taxon>
        <taxon>Pleosporales</taxon>
        <taxon>Tetraplosphaeriaceae</taxon>
        <taxon>Polyplosphaeria</taxon>
    </lineage>
</organism>
<evidence type="ECO:0000313" key="2">
    <source>
        <dbReference type="Proteomes" id="UP000799444"/>
    </source>
</evidence>
<evidence type="ECO:0000313" key="1">
    <source>
        <dbReference type="EMBL" id="KAF2731150.1"/>
    </source>
</evidence>
<sequence length="421" mass="49068">MQAFGLMERSVGKKRSDSNNEWKMQQMDDIFTVDVSKTYFKNWIKDEKCGKDGYINNQADNQWSCADLLHKVTRGILDKMEGKIREPHKERDPRLLAQLIHDMYSTYWNFIAFRTWENYPGALKEKLYTNMKHSLVSKAYQDQQCLLKCTRKQDGRQGVYHPPSSSVDCLAGCFDPLDRDFERLYGFPKAERPPWNITERRIAEVSYASYLRRDPNVWRPGDFHLTPYGNNVKDLSPILTVCSSDEITLSGFPCTCGDKYGSESRVFFETSPWFGTHEVGKTIHECRGNLRHLVNSSPGAYLINMCHIVYSAVAPDGTHSAQEQKDGFHWGENKEMCEKVVKFWRDHRKGYSDAMMNKKICMIWDRRAKDKHRDIHSSKKEEWSHINHDLRHGGCSPWYKSWDHSCKKGKNSHGCDYPDGY</sequence>
<proteinExistence type="predicted"/>
<protein>
    <submittedName>
        <fullName evidence="1">Uncharacterized protein</fullName>
    </submittedName>
</protein>
<comment type="caution">
    <text evidence="1">The sequence shown here is derived from an EMBL/GenBank/DDBJ whole genome shotgun (WGS) entry which is preliminary data.</text>
</comment>
<name>A0A9P4QRI2_9PLEO</name>